<name>A0ABD2JVK1_9BILA</name>
<dbReference type="SMART" id="SM00645">
    <property type="entry name" value="Pept_C1"/>
    <property type="match status" value="1"/>
</dbReference>
<organism evidence="4 5">
    <name type="scientific">Heterodera trifolii</name>
    <dbReference type="NCBI Taxonomy" id="157864"/>
    <lineage>
        <taxon>Eukaryota</taxon>
        <taxon>Metazoa</taxon>
        <taxon>Ecdysozoa</taxon>
        <taxon>Nematoda</taxon>
        <taxon>Chromadorea</taxon>
        <taxon>Rhabditida</taxon>
        <taxon>Tylenchina</taxon>
        <taxon>Tylenchomorpha</taxon>
        <taxon>Tylenchoidea</taxon>
        <taxon>Heteroderidae</taxon>
        <taxon>Heteroderinae</taxon>
        <taxon>Heterodera</taxon>
    </lineage>
</organism>
<evidence type="ECO:0000256" key="2">
    <source>
        <dbReference type="SAM" id="Coils"/>
    </source>
</evidence>
<feature type="coiled-coil region" evidence="2">
    <location>
        <begin position="712"/>
        <end position="739"/>
    </location>
</feature>
<dbReference type="Gene3D" id="3.90.70.10">
    <property type="entry name" value="Cysteine proteinases"/>
    <property type="match status" value="1"/>
</dbReference>
<comment type="similarity">
    <text evidence="1">Belongs to the peptidase C1 family.</text>
</comment>
<dbReference type="SUPFAM" id="SSF54001">
    <property type="entry name" value="Cysteine proteinases"/>
    <property type="match status" value="1"/>
</dbReference>
<accession>A0ABD2JVK1</accession>
<dbReference type="Proteomes" id="UP001620626">
    <property type="component" value="Unassembled WGS sequence"/>
</dbReference>
<reference evidence="4 5" key="1">
    <citation type="submission" date="2024-10" db="EMBL/GenBank/DDBJ databases">
        <authorList>
            <person name="Kim D."/>
        </authorList>
    </citation>
    <scope>NUCLEOTIDE SEQUENCE [LARGE SCALE GENOMIC DNA]</scope>
    <source>
        <strain evidence="4">BH-2024</strain>
    </source>
</reference>
<keyword evidence="2" id="KW-0175">Coiled coil</keyword>
<keyword evidence="5" id="KW-1185">Reference proteome</keyword>
<dbReference type="EMBL" id="JBICBT010000893">
    <property type="protein sequence ID" value="KAL3094623.1"/>
    <property type="molecule type" value="Genomic_DNA"/>
</dbReference>
<feature type="domain" description="Peptidase C1A papain C-terminal" evidence="3">
    <location>
        <begin position="1"/>
        <end position="248"/>
    </location>
</feature>
<evidence type="ECO:0000313" key="4">
    <source>
        <dbReference type="EMBL" id="KAL3094623.1"/>
    </source>
</evidence>
<dbReference type="AlphaFoldDB" id="A0ABD2JVK1"/>
<sequence>MSIGWGRLSAAAVLTDRICIERLKKGIRSYTNHASSFASAQDTMESQNCACWFFDIPSRASNVWKWFAETGVVTGTNYTMGLGCKPYIYPPRGVPGKELPVKGKEKQCRKQCDTQVPFNYRKGRVFKLKGAPTRWVGTDENRMEEMMREIMTNGPIQVAVDWYKDFEFYGKSSKRVNVYTHKKDDEHPFIHDVKLIGWGEETTGNGELIKFWLGVNSWGNSWGLNGLFKLRRGTDECRIESYDINFGIPDFDDDNVLLAFVSEQSNFEQFLVDEELNDLEIKYSPPQTMKEYLMLKYESQLGIVYLMRRHWHCAKIGSEFAENEQRECQKFRNYLDILYEYLFTGFIELPAVKPQFYFAEIFTFSTLSNVMLSLSLLFKFFFDLKFSKMKGHKLDRYFLEFYELKLANVDKLNYKVELDNYNTNETFEDIIVQMALEARNENEISENEGPLLAKQIPIIWPMFQCQNDQVPHIFIMDELFDYSRIFFDSEYRKSDNYSSYMESNELPWLTLLNESKLGNYTANFGNSTETLRKKFDQKLKSILKKLRDDEKADKLENYNPFMNMPFYDIISRTEDKAFNAFVKGLSNFEHFCLQYADELANICNGMAAEANAEQRKIHLQEKYAAYLGVLSLMMDNWHCAKIGNEFAENERRECQKYRNYLDIFYEYLLHVLREGAFNEGGEAAIKGKSQSNKKEQFDKKLKGMLKVAQQIATRERGKLKVMEDKMEEHSAEENSEAEKELISAKSAAFDDKFGTLFDSPFCGTTIHN</sequence>
<comment type="caution">
    <text evidence="4">The sequence shown here is derived from an EMBL/GenBank/DDBJ whole genome shotgun (WGS) entry which is preliminary data.</text>
</comment>
<proteinExistence type="inferred from homology"/>
<evidence type="ECO:0000256" key="1">
    <source>
        <dbReference type="ARBA" id="ARBA00008455"/>
    </source>
</evidence>
<dbReference type="Pfam" id="PF00112">
    <property type="entry name" value="Peptidase_C1"/>
    <property type="match status" value="1"/>
</dbReference>
<gene>
    <name evidence="4" type="ORF">niasHT_023937</name>
</gene>
<dbReference type="PANTHER" id="PTHR12411">
    <property type="entry name" value="CYSTEINE PROTEASE FAMILY C1-RELATED"/>
    <property type="match status" value="1"/>
</dbReference>
<protein>
    <recommendedName>
        <fullName evidence="3">Peptidase C1A papain C-terminal domain-containing protein</fullName>
    </recommendedName>
</protein>
<dbReference type="InterPro" id="IPR000668">
    <property type="entry name" value="Peptidase_C1A_C"/>
</dbReference>
<dbReference type="InterPro" id="IPR038765">
    <property type="entry name" value="Papain-like_cys_pep_sf"/>
</dbReference>
<evidence type="ECO:0000313" key="5">
    <source>
        <dbReference type="Proteomes" id="UP001620626"/>
    </source>
</evidence>
<evidence type="ECO:0000259" key="3">
    <source>
        <dbReference type="SMART" id="SM00645"/>
    </source>
</evidence>
<dbReference type="InterPro" id="IPR013128">
    <property type="entry name" value="Peptidase_C1A"/>
</dbReference>